<dbReference type="InterPro" id="IPR005303">
    <property type="entry name" value="MOCOS_middle"/>
</dbReference>
<sequence length="70" mass="8033">MVLIECDVHDGILTMKYKGEKSINVKIEEVMKRNDVRTARLFREERTEGLDCGEEVSAFLSEILDEPGVF</sequence>
<feature type="non-terminal residue" evidence="2">
    <location>
        <position position="70"/>
    </location>
</feature>
<dbReference type="Pfam" id="PF03476">
    <property type="entry name" value="MOSC_N"/>
    <property type="match status" value="1"/>
</dbReference>
<proteinExistence type="predicted"/>
<name>W2SPN6_NECAM</name>
<reference evidence="3" key="1">
    <citation type="journal article" date="2014" name="Nat. Genet.">
        <title>Genome of the human hookworm Necator americanus.</title>
        <authorList>
            <person name="Tang Y.T."/>
            <person name="Gao X."/>
            <person name="Rosa B.A."/>
            <person name="Abubucker S."/>
            <person name="Hallsworth-Pepin K."/>
            <person name="Martin J."/>
            <person name="Tyagi R."/>
            <person name="Heizer E."/>
            <person name="Zhang X."/>
            <person name="Bhonagiri-Palsikar V."/>
            <person name="Minx P."/>
            <person name="Warren W.C."/>
            <person name="Wang Q."/>
            <person name="Zhan B."/>
            <person name="Hotez P.J."/>
            <person name="Sternberg P.W."/>
            <person name="Dougall A."/>
            <person name="Gaze S.T."/>
            <person name="Mulvenna J."/>
            <person name="Sotillo J."/>
            <person name="Ranganathan S."/>
            <person name="Rabelo E.M."/>
            <person name="Wilson R.K."/>
            <person name="Felgner P.L."/>
            <person name="Bethony J."/>
            <person name="Hawdon J.M."/>
            <person name="Gasser R.B."/>
            <person name="Loukas A."/>
            <person name="Mitreva M."/>
        </authorList>
    </citation>
    <scope>NUCLEOTIDE SEQUENCE [LARGE SCALE GENOMIC DNA]</scope>
</reference>
<accession>W2SPN6</accession>
<dbReference type="STRING" id="51031.W2SPN6"/>
<keyword evidence="3" id="KW-1185">Reference proteome</keyword>
<feature type="domain" description="Molybdenum cofactor sulfurase middle" evidence="1">
    <location>
        <begin position="1"/>
        <end position="66"/>
    </location>
</feature>
<organism evidence="2 3">
    <name type="scientific">Necator americanus</name>
    <name type="common">Human hookworm</name>
    <dbReference type="NCBI Taxonomy" id="51031"/>
    <lineage>
        <taxon>Eukaryota</taxon>
        <taxon>Metazoa</taxon>
        <taxon>Ecdysozoa</taxon>
        <taxon>Nematoda</taxon>
        <taxon>Chromadorea</taxon>
        <taxon>Rhabditida</taxon>
        <taxon>Rhabditina</taxon>
        <taxon>Rhabditomorpha</taxon>
        <taxon>Strongyloidea</taxon>
        <taxon>Ancylostomatidae</taxon>
        <taxon>Bunostominae</taxon>
        <taxon>Necator</taxon>
    </lineage>
</organism>
<evidence type="ECO:0000259" key="1">
    <source>
        <dbReference type="Pfam" id="PF03476"/>
    </source>
</evidence>
<gene>
    <name evidence="2" type="ORF">NECAME_19312</name>
</gene>
<dbReference type="AlphaFoldDB" id="W2SPN6"/>
<dbReference type="OrthoDB" id="5868903at2759"/>
<evidence type="ECO:0000313" key="2">
    <source>
        <dbReference type="EMBL" id="ETN71488.1"/>
    </source>
</evidence>
<protein>
    <recommendedName>
        <fullName evidence="1">Molybdenum cofactor sulfurase middle domain-containing protein</fullName>
    </recommendedName>
</protein>
<dbReference type="EMBL" id="KI668096">
    <property type="protein sequence ID" value="ETN71488.1"/>
    <property type="molecule type" value="Genomic_DNA"/>
</dbReference>
<evidence type="ECO:0000313" key="3">
    <source>
        <dbReference type="Proteomes" id="UP000053676"/>
    </source>
</evidence>
<dbReference type="Proteomes" id="UP000053676">
    <property type="component" value="Unassembled WGS sequence"/>
</dbReference>
<dbReference type="SUPFAM" id="SSF141673">
    <property type="entry name" value="MOSC N-terminal domain-like"/>
    <property type="match status" value="1"/>
</dbReference>
<dbReference type="KEGG" id="nai:NECAME_19312"/>